<dbReference type="Proteomes" id="UP000028013">
    <property type="component" value="Unassembled WGS sequence"/>
</dbReference>
<organism evidence="2 3">
    <name type="scientific">Bacteroides uniformis str. 3978 T3 ii</name>
    <dbReference type="NCBI Taxonomy" id="1339349"/>
    <lineage>
        <taxon>Bacteria</taxon>
        <taxon>Pseudomonadati</taxon>
        <taxon>Bacteroidota</taxon>
        <taxon>Bacteroidia</taxon>
        <taxon>Bacteroidales</taxon>
        <taxon>Bacteroidaceae</taxon>
        <taxon>Bacteroides</taxon>
    </lineage>
</organism>
<dbReference type="InterPro" id="IPR011013">
    <property type="entry name" value="Gal_mutarotase_sf_dom"/>
</dbReference>
<dbReference type="GO" id="GO:0003824">
    <property type="term" value="F:catalytic activity"/>
    <property type="evidence" value="ECO:0007669"/>
    <property type="project" value="InterPro"/>
</dbReference>
<dbReference type="RefSeq" id="WP_035447379.1">
    <property type="nucleotide sequence ID" value="NZ_JNHN01000184.1"/>
</dbReference>
<reference evidence="2 3" key="1">
    <citation type="submission" date="2014-04" db="EMBL/GenBank/DDBJ databases">
        <authorList>
            <person name="Sears C."/>
            <person name="Carroll K."/>
            <person name="Sack B.R."/>
            <person name="Qadri F."/>
            <person name="Myers L.L."/>
            <person name="Chung G.-T."/>
            <person name="Escheverria P."/>
            <person name="Fraser C.M."/>
            <person name="Sadzewicz L."/>
            <person name="Shefchek K.A."/>
            <person name="Tallon L."/>
            <person name="Das S.P."/>
            <person name="Daugherty S."/>
            <person name="Mongodin E.F."/>
        </authorList>
    </citation>
    <scope>NUCLEOTIDE SEQUENCE [LARGE SCALE GENOMIC DNA]</scope>
    <source>
        <strain evidence="2 3">3978 T3 ii</strain>
    </source>
</reference>
<dbReference type="GO" id="GO:0005975">
    <property type="term" value="P:carbohydrate metabolic process"/>
    <property type="evidence" value="ECO:0007669"/>
    <property type="project" value="InterPro"/>
</dbReference>
<dbReference type="GO" id="GO:0030246">
    <property type="term" value="F:carbohydrate binding"/>
    <property type="evidence" value="ECO:0007669"/>
    <property type="project" value="InterPro"/>
</dbReference>
<dbReference type="Pfam" id="PF16153">
    <property type="entry name" value="DUF4861"/>
    <property type="match status" value="1"/>
</dbReference>
<dbReference type="PATRIC" id="fig|1339349.3.peg.4061"/>
<name>A0A078RV03_BACUN</name>
<dbReference type="InterPro" id="IPR032342">
    <property type="entry name" value="DUF4861"/>
</dbReference>
<proteinExistence type="predicted"/>
<comment type="caution">
    <text evidence="2">The sequence shown here is derived from an EMBL/GenBank/DDBJ whole genome shotgun (WGS) entry which is preliminary data.</text>
</comment>
<feature type="chain" id="PRO_5001744486" description="DUF4861 domain-containing protein" evidence="1">
    <location>
        <begin position="17"/>
        <end position="410"/>
    </location>
</feature>
<protein>
    <recommendedName>
        <fullName evidence="4">DUF4861 domain-containing protein</fullName>
    </recommendedName>
</protein>
<dbReference type="EMBL" id="JNHN01000184">
    <property type="protein sequence ID" value="KDS48077.1"/>
    <property type="molecule type" value="Genomic_DNA"/>
</dbReference>
<keyword evidence="1" id="KW-0732">Signal</keyword>
<accession>A0A078RV03</accession>
<gene>
    <name evidence="2" type="ORF">M094_3009</name>
</gene>
<evidence type="ECO:0000313" key="2">
    <source>
        <dbReference type="EMBL" id="KDS48077.1"/>
    </source>
</evidence>
<evidence type="ECO:0000313" key="3">
    <source>
        <dbReference type="Proteomes" id="UP000028013"/>
    </source>
</evidence>
<evidence type="ECO:0008006" key="4">
    <source>
        <dbReference type="Google" id="ProtNLM"/>
    </source>
</evidence>
<evidence type="ECO:0000256" key="1">
    <source>
        <dbReference type="SAM" id="SignalP"/>
    </source>
</evidence>
<sequence>MRNFLLLCMAALCCLACNDSKIVTVTVTNPLAMDRSDEMVEVSMTEISNLLNLADTAQIVVLNVEGEQVPYQVTYDDKLIFPATVAANASAAYTVQAGTPVDVEVRACGRQYPERLDDMAWENDLVGFRAYGPALQARGERGFGYDLFTKRGTAAPVLEDMYAKELDADSWKQVNELRKTDPKAADELVRTFSYHIDHGYGMDCYAVGPTLGAGVSALMVNDTIIYPWCYKTQEVLDNGPLRFTMRLKFNPLAVKGDTAVVETRLITLDAGSHLNRTAVSYSNLKESLPIVTGIVLHEPDGAVVADAAGGYMTYVDPTTGPDNGKIFMGAAFPAVVKEAKTVLFPIEEKKMRNNADGHVLVVSDYEPGADYVYYWGFAWDRADIKTAEAWNRYMADFAQKVRNPMTVSIR</sequence>
<dbReference type="SUPFAM" id="SSF74650">
    <property type="entry name" value="Galactose mutarotase-like"/>
    <property type="match status" value="1"/>
</dbReference>
<dbReference type="AlphaFoldDB" id="A0A078RV03"/>
<feature type="signal peptide" evidence="1">
    <location>
        <begin position="1"/>
        <end position="16"/>
    </location>
</feature>